<dbReference type="Proteomes" id="UP000064189">
    <property type="component" value="Unassembled WGS sequence"/>
</dbReference>
<dbReference type="AlphaFoldDB" id="A0A125QS55"/>
<gene>
    <name evidence="2" type="ORF">AS888_17940</name>
</gene>
<accession>A0A125QS55</accession>
<protein>
    <submittedName>
        <fullName evidence="2">Uncharacterized protein</fullName>
    </submittedName>
</protein>
<sequence length="140" mass="15888">MKKKNIFIVGILFFVIFVGLYMYSSSGKISGKSENGMWKATYKKLRDPSEGYGWVASIKQSSKNKDAVVKKVIFQEGDKVLVEVTDFTPGESEDGKVNKINPLVYPDFYQADAPKKGLTYRISVTWEKNNKQHTDTFTLD</sequence>
<evidence type="ECO:0000256" key="1">
    <source>
        <dbReference type="SAM" id="Phobius"/>
    </source>
</evidence>
<name>A0A125QS55_9BACI</name>
<keyword evidence="1" id="KW-1133">Transmembrane helix</keyword>
<comment type="caution">
    <text evidence="2">The sequence shown here is derived from an EMBL/GenBank/DDBJ whole genome shotgun (WGS) entry which is preliminary data.</text>
</comment>
<reference evidence="2 3" key="1">
    <citation type="submission" date="2015-11" db="EMBL/GenBank/DDBJ databases">
        <title>Genome Sequence of Bacillus simplex strain VanAntwerpen2.</title>
        <authorList>
            <person name="Couger M.B."/>
        </authorList>
    </citation>
    <scope>NUCLEOTIDE SEQUENCE [LARGE SCALE GENOMIC DNA]</scope>
    <source>
        <strain evidence="2 3">VanAntwerpen02</strain>
    </source>
</reference>
<keyword evidence="1" id="KW-0472">Membrane</keyword>
<dbReference type="EMBL" id="LNNH01000014">
    <property type="protein sequence ID" value="KWW20655.1"/>
    <property type="molecule type" value="Genomic_DNA"/>
</dbReference>
<evidence type="ECO:0000313" key="2">
    <source>
        <dbReference type="EMBL" id="KWW20655.1"/>
    </source>
</evidence>
<dbReference type="RefSeq" id="WP_061141880.1">
    <property type="nucleotide sequence ID" value="NZ_LNNH01000014.1"/>
</dbReference>
<evidence type="ECO:0000313" key="3">
    <source>
        <dbReference type="Proteomes" id="UP000064189"/>
    </source>
</evidence>
<dbReference type="Pfam" id="PF16302">
    <property type="entry name" value="DUF4944"/>
    <property type="match status" value="1"/>
</dbReference>
<organism evidence="2 3">
    <name type="scientific">Peribacillus simplex</name>
    <dbReference type="NCBI Taxonomy" id="1478"/>
    <lineage>
        <taxon>Bacteria</taxon>
        <taxon>Bacillati</taxon>
        <taxon>Bacillota</taxon>
        <taxon>Bacilli</taxon>
        <taxon>Bacillales</taxon>
        <taxon>Bacillaceae</taxon>
        <taxon>Peribacillus</taxon>
    </lineage>
</organism>
<dbReference type="InterPro" id="IPR032545">
    <property type="entry name" value="DUF4944"/>
</dbReference>
<keyword evidence="3" id="KW-1185">Reference proteome</keyword>
<keyword evidence="1" id="KW-0812">Transmembrane</keyword>
<feature type="transmembrane region" description="Helical" evidence="1">
    <location>
        <begin position="6"/>
        <end position="23"/>
    </location>
</feature>
<proteinExistence type="predicted"/>